<name>A0A261V0N6_9BORD</name>
<comment type="caution">
    <text evidence="3">The sequence shown here is derived from an EMBL/GenBank/DDBJ whole genome shotgun (WGS) entry which is preliminary data.</text>
</comment>
<keyword evidence="1" id="KW-0732">Signal</keyword>
<dbReference type="InterPro" id="IPR053167">
    <property type="entry name" value="Spore_coat_component"/>
</dbReference>
<protein>
    <submittedName>
        <fullName evidence="3">Spore coat protein U</fullName>
    </submittedName>
</protein>
<proteinExistence type="predicted"/>
<dbReference type="Pfam" id="PF05229">
    <property type="entry name" value="SCPU"/>
    <property type="match status" value="1"/>
</dbReference>
<accession>A0A261V0N6</accession>
<sequence length="173" mass="18175">MVRTWLWLLALVAAQSVADPSPISRSFQVQAFVVNGCVFGSSGNSVSDLGTIDFGTVTNLSLGQSASSTAGNGSIVLTCTPGMSLNVGLGSGLNSVSTSERYLKHVSGTELLAYQLYRDAAHMTVWGTGAQALSIANFSVATQTYVVYARLLPRTGLPSAGEYRDTVVVELLY</sequence>
<dbReference type="InterPro" id="IPR007893">
    <property type="entry name" value="Spore_coat_U/FanG"/>
</dbReference>
<evidence type="ECO:0000313" key="3">
    <source>
        <dbReference type="EMBL" id="OZI67679.1"/>
    </source>
</evidence>
<feature type="domain" description="Spore coat protein U/FanG" evidence="2">
    <location>
        <begin position="25"/>
        <end position="169"/>
    </location>
</feature>
<dbReference type="PANTHER" id="PTHR37089:SF3">
    <property type="entry name" value="EXPORTED PROTEIN"/>
    <property type="match status" value="1"/>
</dbReference>
<evidence type="ECO:0000256" key="1">
    <source>
        <dbReference type="SAM" id="SignalP"/>
    </source>
</evidence>
<dbReference type="PANTHER" id="PTHR37089">
    <property type="entry name" value="PROTEIN U-RELATED"/>
    <property type="match status" value="1"/>
</dbReference>
<keyword evidence="4" id="KW-1185">Reference proteome</keyword>
<dbReference type="SMART" id="SM00972">
    <property type="entry name" value="SCPU"/>
    <property type="match status" value="1"/>
</dbReference>
<dbReference type="EMBL" id="NEVQ01000001">
    <property type="protein sequence ID" value="OZI67679.1"/>
    <property type="molecule type" value="Genomic_DNA"/>
</dbReference>
<keyword evidence="3" id="KW-0946">Virion</keyword>
<feature type="chain" id="PRO_5012040152" evidence="1">
    <location>
        <begin position="19"/>
        <end position="173"/>
    </location>
</feature>
<evidence type="ECO:0000259" key="2">
    <source>
        <dbReference type="Pfam" id="PF05229"/>
    </source>
</evidence>
<organism evidence="3 4">
    <name type="scientific">Bordetella genomosp. 4</name>
    <dbReference type="NCBI Taxonomy" id="463044"/>
    <lineage>
        <taxon>Bacteria</taxon>
        <taxon>Pseudomonadati</taxon>
        <taxon>Pseudomonadota</taxon>
        <taxon>Betaproteobacteria</taxon>
        <taxon>Burkholderiales</taxon>
        <taxon>Alcaligenaceae</taxon>
        <taxon>Bordetella</taxon>
    </lineage>
</organism>
<dbReference type="Proteomes" id="UP000216885">
    <property type="component" value="Unassembled WGS sequence"/>
</dbReference>
<dbReference type="AlphaFoldDB" id="A0A261V0N6"/>
<reference evidence="3 4" key="1">
    <citation type="submission" date="2017-05" db="EMBL/GenBank/DDBJ databases">
        <title>Complete and WGS of Bordetella genogroups.</title>
        <authorList>
            <person name="Spilker T."/>
            <person name="LiPuma J."/>
        </authorList>
    </citation>
    <scope>NUCLEOTIDE SEQUENCE [LARGE SCALE GENOMIC DNA]</scope>
    <source>
        <strain evidence="3 4">AU9919</strain>
    </source>
</reference>
<keyword evidence="3" id="KW-0167">Capsid protein</keyword>
<feature type="signal peptide" evidence="1">
    <location>
        <begin position="1"/>
        <end position="18"/>
    </location>
</feature>
<gene>
    <name evidence="3" type="ORF">CAL20_01145</name>
</gene>
<evidence type="ECO:0000313" key="4">
    <source>
        <dbReference type="Proteomes" id="UP000216885"/>
    </source>
</evidence>